<dbReference type="Pfam" id="PF00034">
    <property type="entry name" value="Cytochrom_C"/>
    <property type="match status" value="1"/>
</dbReference>
<evidence type="ECO:0000256" key="3">
    <source>
        <dbReference type="ARBA" id="ARBA00023004"/>
    </source>
</evidence>
<dbReference type="GO" id="GO:0046872">
    <property type="term" value="F:metal ion binding"/>
    <property type="evidence" value="ECO:0007669"/>
    <property type="project" value="UniProtKB-KW"/>
</dbReference>
<evidence type="ECO:0000256" key="2">
    <source>
        <dbReference type="ARBA" id="ARBA00022723"/>
    </source>
</evidence>
<dbReference type="Gene3D" id="1.10.760.10">
    <property type="entry name" value="Cytochrome c-like domain"/>
    <property type="match status" value="1"/>
</dbReference>
<feature type="domain" description="Cytochrome c" evidence="6">
    <location>
        <begin position="73"/>
        <end position="164"/>
    </location>
</feature>
<dbReference type="AlphaFoldDB" id="A0A212TJ69"/>
<dbReference type="RefSeq" id="WP_245815303.1">
    <property type="nucleotide sequence ID" value="NZ_FYEW01000001.1"/>
</dbReference>
<reference evidence="8" key="1">
    <citation type="submission" date="2017-06" db="EMBL/GenBank/DDBJ databases">
        <authorList>
            <person name="Varghese N."/>
            <person name="Submissions S."/>
        </authorList>
    </citation>
    <scope>NUCLEOTIDE SEQUENCE [LARGE SCALE GENOMIC DNA]</scope>
    <source>
        <strain evidence="8">DSM 11116</strain>
    </source>
</reference>
<evidence type="ECO:0000313" key="7">
    <source>
        <dbReference type="EMBL" id="SNC66097.1"/>
    </source>
</evidence>
<keyword evidence="2 4" id="KW-0479">Metal-binding</keyword>
<evidence type="ECO:0000256" key="1">
    <source>
        <dbReference type="ARBA" id="ARBA00022617"/>
    </source>
</evidence>
<name>A0A212TJ69_9BACT</name>
<dbReference type="PROSITE" id="PS51007">
    <property type="entry name" value="CYTC"/>
    <property type="match status" value="1"/>
</dbReference>
<dbReference type="SUPFAM" id="SSF46626">
    <property type="entry name" value="Cytochrome c"/>
    <property type="match status" value="1"/>
</dbReference>
<feature type="transmembrane region" description="Helical" evidence="5">
    <location>
        <begin position="12"/>
        <end position="32"/>
    </location>
</feature>
<organism evidence="7 8">
    <name type="scientific">Hymenobacter gelipurpurascens</name>
    <dbReference type="NCBI Taxonomy" id="89968"/>
    <lineage>
        <taxon>Bacteria</taxon>
        <taxon>Pseudomonadati</taxon>
        <taxon>Bacteroidota</taxon>
        <taxon>Cytophagia</taxon>
        <taxon>Cytophagales</taxon>
        <taxon>Hymenobacteraceae</taxon>
        <taxon>Hymenobacter</taxon>
    </lineage>
</organism>
<keyword evidence="1 4" id="KW-0349">Heme</keyword>
<gene>
    <name evidence="7" type="ORF">SAMN06265337_1496</name>
</gene>
<keyword evidence="5" id="KW-1133">Transmembrane helix</keyword>
<evidence type="ECO:0000256" key="4">
    <source>
        <dbReference type="PROSITE-ProRule" id="PRU00433"/>
    </source>
</evidence>
<keyword evidence="8" id="KW-1185">Reference proteome</keyword>
<dbReference type="InterPro" id="IPR009056">
    <property type="entry name" value="Cyt_c-like_dom"/>
</dbReference>
<dbReference type="Proteomes" id="UP000198131">
    <property type="component" value="Unassembled WGS sequence"/>
</dbReference>
<proteinExistence type="predicted"/>
<keyword evidence="5" id="KW-0472">Membrane</keyword>
<keyword evidence="5" id="KW-0812">Transmembrane</keyword>
<sequence length="178" mass="18959">MSHFSLEAVFPLLVVLLVFLVGGVFFAATGLLEPFSMGEAAQTSTQPDSLSQAHLTALDSTSQIVAMTPEQAEAVAAGDALFKGNCAQCHAVNDVVVGPALSGLAKRRPEKWLLSWVKNSSKVVASGDEYAVRIFNQYGKQQMPSFQLSDLEIRQILAYVKSEEGWASAAGNAVAVIN</sequence>
<accession>A0A212TJ69</accession>
<keyword evidence="3 4" id="KW-0408">Iron</keyword>
<evidence type="ECO:0000259" key="6">
    <source>
        <dbReference type="PROSITE" id="PS51007"/>
    </source>
</evidence>
<evidence type="ECO:0000256" key="5">
    <source>
        <dbReference type="SAM" id="Phobius"/>
    </source>
</evidence>
<dbReference type="EMBL" id="FYEW01000001">
    <property type="protein sequence ID" value="SNC66097.1"/>
    <property type="molecule type" value="Genomic_DNA"/>
</dbReference>
<dbReference type="InterPro" id="IPR036909">
    <property type="entry name" value="Cyt_c-like_dom_sf"/>
</dbReference>
<evidence type="ECO:0000313" key="8">
    <source>
        <dbReference type="Proteomes" id="UP000198131"/>
    </source>
</evidence>
<dbReference type="GO" id="GO:0009055">
    <property type="term" value="F:electron transfer activity"/>
    <property type="evidence" value="ECO:0007669"/>
    <property type="project" value="InterPro"/>
</dbReference>
<dbReference type="GO" id="GO:0020037">
    <property type="term" value="F:heme binding"/>
    <property type="evidence" value="ECO:0007669"/>
    <property type="project" value="InterPro"/>
</dbReference>
<protein>
    <submittedName>
        <fullName evidence="7">Cytochrome c, mono- and diheme variants</fullName>
    </submittedName>
</protein>